<evidence type="ECO:0000256" key="1">
    <source>
        <dbReference type="ARBA" id="ARBA00022741"/>
    </source>
</evidence>
<dbReference type="NCBIfam" id="TIGR00231">
    <property type="entry name" value="small_GTP"/>
    <property type="match status" value="1"/>
</dbReference>
<keyword evidence="2" id="KW-0342">GTP-binding</keyword>
<dbReference type="InterPro" id="IPR027417">
    <property type="entry name" value="P-loop_NTPase"/>
</dbReference>
<protein>
    <submittedName>
        <fullName evidence="4">GTP-binding protein Di-Ras3 isoform X1</fullName>
    </submittedName>
</protein>
<evidence type="ECO:0000256" key="2">
    <source>
        <dbReference type="ARBA" id="ARBA00023134"/>
    </source>
</evidence>
<name>A0ABM5EAZ3_VICPA</name>
<reference evidence="4" key="1">
    <citation type="submission" date="2025-08" db="UniProtKB">
        <authorList>
            <consortium name="RefSeq"/>
        </authorList>
    </citation>
    <scope>IDENTIFICATION</scope>
</reference>
<dbReference type="SMART" id="SM00174">
    <property type="entry name" value="RHO"/>
    <property type="match status" value="1"/>
</dbReference>
<dbReference type="PRINTS" id="PR00449">
    <property type="entry name" value="RASTRNSFRMNG"/>
</dbReference>
<dbReference type="Pfam" id="PF00071">
    <property type="entry name" value="Ras"/>
    <property type="match status" value="1"/>
</dbReference>
<keyword evidence="1" id="KW-0547">Nucleotide-binding</keyword>
<evidence type="ECO:0000313" key="4">
    <source>
        <dbReference type="RefSeq" id="XP_072830324.1"/>
    </source>
</evidence>
<gene>
    <name evidence="4" type="primary">DIRAS3</name>
</gene>
<dbReference type="RefSeq" id="XP_072830324.1">
    <property type="nucleotide sequence ID" value="XM_072974223.1"/>
</dbReference>
<dbReference type="PANTHER" id="PTHR24070">
    <property type="entry name" value="RAS, DI-RAS, AND RHEB FAMILY MEMBERS OF SMALL GTPASE SUPERFAMILY"/>
    <property type="match status" value="1"/>
</dbReference>
<accession>A0ABM5EAZ3</accession>
<dbReference type="Proteomes" id="UP001652581">
    <property type="component" value="Chromosome 13"/>
</dbReference>
<dbReference type="PROSITE" id="PS51420">
    <property type="entry name" value="RHO"/>
    <property type="match status" value="1"/>
</dbReference>
<sequence length="296" mass="33701">MLTHSHSASDTLPECYKNKSIHLTSNLCTVDPFLTDEETECKRKTSHLCFPHCWPRAREGVHASPRQYPTMGNSCFGLKERLMKRLRPLPTVIVIRTCLPQRRSRDFRVVVLGSAGVGKSALVQRWVRGNFREAYLPTIEDTYRQVLGCSHKVGALHITDTTGGRRYRGLQRLAIARGHAFILVYSVTKKQTLDELKPFYELIRQLKGDNPQKYPIVLVGNKCDESRREVTEKEGAARASEWNCAFLETSAKMNINVHELFHLLLNHEKKPAPQAPQKKSQIPKTAEKLLGKCIIM</sequence>
<dbReference type="InterPro" id="IPR005225">
    <property type="entry name" value="Small_GTP-bd"/>
</dbReference>
<dbReference type="SMART" id="SM00173">
    <property type="entry name" value="RAS"/>
    <property type="match status" value="1"/>
</dbReference>
<dbReference type="InterPro" id="IPR020849">
    <property type="entry name" value="Small_GTPase_Ras-type"/>
</dbReference>
<dbReference type="PROSITE" id="PS51419">
    <property type="entry name" value="RAB"/>
    <property type="match status" value="1"/>
</dbReference>
<evidence type="ECO:0000313" key="3">
    <source>
        <dbReference type="Proteomes" id="UP001652581"/>
    </source>
</evidence>
<dbReference type="InterPro" id="IPR001806">
    <property type="entry name" value="Small_GTPase"/>
</dbReference>
<keyword evidence="3" id="KW-1185">Reference proteome</keyword>
<dbReference type="SUPFAM" id="SSF52540">
    <property type="entry name" value="P-loop containing nucleoside triphosphate hydrolases"/>
    <property type="match status" value="1"/>
</dbReference>
<proteinExistence type="predicted"/>
<dbReference type="Gene3D" id="3.40.50.300">
    <property type="entry name" value="P-loop containing nucleotide triphosphate hydrolases"/>
    <property type="match status" value="1"/>
</dbReference>
<organism evidence="3 4">
    <name type="scientific">Vicugna pacos</name>
    <name type="common">Alpaca</name>
    <name type="synonym">Lama pacos</name>
    <dbReference type="NCBI Taxonomy" id="30538"/>
    <lineage>
        <taxon>Eukaryota</taxon>
        <taxon>Metazoa</taxon>
        <taxon>Chordata</taxon>
        <taxon>Craniata</taxon>
        <taxon>Vertebrata</taxon>
        <taxon>Euteleostomi</taxon>
        <taxon>Mammalia</taxon>
        <taxon>Eutheria</taxon>
        <taxon>Laurasiatheria</taxon>
        <taxon>Artiodactyla</taxon>
        <taxon>Tylopoda</taxon>
        <taxon>Camelidae</taxon>
        <taxon>Vicugna</taxon>
    </lineage>
</organism>
<dbReference type="PROSITE" id="PS51421">
    <property type="entry name" value="RAS"/>
    <property type="match status" value="1"/>
</dbReference>
<dbReference type="GeneID" id="102528959"/>
<dbReference type="CDD" id="cd04140">
    <property type="entry name" value="ARHI_like"/>
    <property type="match status" value="1"/>
</dbReference>
<dbReference type="SMART" id="SM00175">
    <property type="entry name" value="RAB"/>
    <property type="match status" value="1"/>
</dbReference>